<keyword evidence="3" id="KW-1185">Reference proteome</keyword>
<accession>A0A8J2P9L4</accession>
<evidence type="ECO:0000256" key="1">
    <source>
        <dbReference type="SAM" id="Phobius"/>
    </source>
</evidence>
<feature type="transmembrane region" description="Helical" evidence="1">
    <location>
        <begin position="64"/>
        <end position="90"/>
    </location>
</feature>
<keyword evidence="1" id="KW-0812">Transmembrane</keyword>
<dbReference type="EMBL" id="CAJVCH010463960">
    <property type="protein sequence ID" value="CAG7819941.1"/>
    <property type="molecule type" value="Genomic_DNA"/>
</dbReference>
<evidence type="ECO:0000313" key="2">
    <source>
        <dbReference type="EMBL" id="CAG7819941.1"/>
    </source>
</evidence>
<feature type="transmembrane region" description="Helical" evidence="1">
    <location>
        <begin position="12"/>
        <end position="32"/>
    </location>
</feature>
<keyword evidence="1" id="KW-0472">Membrane</keyword>
<dbReference type="Proteomes" id="UP000708208">
    <property type="component" value="Unassembled WGS sequence"/>
</dbReference>
<keyword evidence="1" id="KW-1133">Transmembrane helix</keyword>
<gene>
    <name evidence="2" type="ORF">AFUS01_LOCUS30356</name>
</gene>
<reference evidence="2" key="1">
    <citation type="submission" date="2021-06" db="EMBL/GenBank/DDBJ databases">
        <authorList>
            <person name="Hodson N. C."/>
            <person name="Mongue J. A."/>
            <person name="Jaron S. K."/>
        </authorList>
    </citation>
    <scope>NUCLEOTIDE SEQUENCE</scope>
</reference>
<evidence type="ECO:0000313" key="3">
    <source>
        <dbReference type="Proteomes" id="UP000708208"/>
    </source>
</evidence>
<protein>
    <submittedName>
        <fullName evidence="2">Uncharacterized protein</fullName>
    </submittedName>
</protein>
<comment type="caution">
    <text evidence="2">The sequence shown here is derived from an EMBL/GenBank/DDBJ whole genome shotgun (WGS) entry which is preliminary data.</text>
</comment>
<name>A0A8J2P9L4_9HEXA</name>
<proteinExistence type="predicted"/>
<feature type="transmembrane region" description="Helical" evidence="1">
    <location>
        <begin position="190"/>
        <end position="212"/>
    </location>
</feature>
<organism evidence="2 3">
    <name type="scientific">Allacma fusca</name>
    <dbReference type="NCBI Taxonomy" id="39272"/>
    <lineage>
        <taxon>Eukaryota</taxon>
        <taxon>Metazoa</taxon>
        <taxon>Ecdysozoa</taxon>
        <taxon>Arthropoda</taxon>
        <taxon>Hexapoda</taxon>
        <taxon>Collembola</taxon>
        <taxon>Symphypleona</taxon>
        <taxon>Sminthuridae</taxon>
        <taxon>Allacma</taxon>
    </lineage>
</organism>
<feature type="non-terminal residue" evidence="2">
    <location>
        <position position="273"/>
    </location>
</feature>
<feature type="transmembrane region" description="Helical" evidence="1">
    <location>
        <begin position="146"/>
        <end position="170"/>
    </location>
</feature>
<dbReference type="AlphaFoldDB" id="A0A8J2P9L4"/>
<sequence>RNFKPEGRSRSWIPFASYYAAVFTLLSIPYVMTLPHKPPQIFSIQRPLNTFHKWMLWFISSLGYTRAVCVRIAVLLTVLLSVAAPALLVLRSGIEDLMETSRRILATPENKKHDVLANMNRSNLEVKWFIQKYYTLQILALNFNSLYSGIAPIMQVGWMMSVIVGIVNIINSRFSTYNAPMMMNLKSTGLFIVLAINMLAGIVYNHVSGSIFEDSSHILLHRRRQMYYKVNRLKLSSLQTLKVHCGPLFYFDKGIKLTVLRTIQDYVINLLLI</sequence>